<sequence>MNLIIGVVVIGIIIAGIAFFMASKSDSKNTTKEELQSTAKRESQSRTQEELQNTAKRESQSRIQGESQGTTQKESQNISIKEEASADMQAVKQKEQLYHYMTQELQNLVCVYNKEEWSQLKKLGEISQELYKEKNDIIEGLSTITGRMVKEYFTCVDFREEEGKIVGYVNDIEKLKQVFLQFMMPFYPYYYKELSEGGLRYTALLHPNTLRLFQQLTGKKFRPGYRNRYSTGVRAFEWDKDRYKVYGKDGRLLCDAVFDSDGIKEGYGQKKYLDKQHPDWDIVKEGTWKEGVFQSGILRYEYKKSVQ</sequence>
<comment type="caution">
    <text evidence="2">The sequence shown here is derived from an EMBL/GenBank/DDBJ whole genome shotgun (WGS) entry which is preliminary data.</text>
</comment>
<dbReference type="RefSeq" id="WP_209292958.1">
    <property type="nucleotide sequence ID" value="NZ_JAFIQO010000059.1"/>
</dbReference>
<organism evidence="2 3">
    <name type="scientific">Anaerobutyricum soehngenii</name>
    <dbReference type="NCBI Taxonomy" id="105843"/>
    <lineage>
        <taxon>Bacteria</taxon>
        <taxon>Bacillati</taxon>
        <taxon>Bacillota</taxon>
        <taxon>Clostridia</taxon>
        <taxon>Lachnospirales</taxon>
        <taxon>Lachnospiraceae</taxon>
        <taxon>Anaerobutyricum</taxon>
    </lineage>
</organism>
<feature type="compositionally biased region" description="Basic and acidic residues" evidence="1">
    <location>
        <begin position="28"/>
        <end position="60"/>
    </location>
</feature>
<evidence type="ECO:0000313" key="3">
    <source>
        <dbReference type="Proteomes" id="UP001315001"/>
    </source>
</evidence>
<dbReference type="Proteomes" id="UP001315001">
    <property type="component" value="Unassembled WGS sequence"/>
</dbReference>
<evidence type="ECO:0000256" key="1">
    <source>
        <dbReference type="SAM" id="MobiDB-lite"/>
    </source>
</evidence>
<name>A0ABS3ZGS6_9FIRM</name>
<keyword evidence="3" id="KW-1185">Reference proteome</keyword>
<gene>
    <name evidence="2" type="ORF">JYQ75_01575</name>
</gene>
<feature type="compositionally biased region" description="Polar residues" evidence="1">
    <location>
        <begin position="61"/>
        <end position="79"/>
    </location>
</feature>
<protein>
    <recommendedName>
        <fullName evidence="4">Consensus disorder prediction</fullName>
    </recommendedName>
</protein>
<dbReference type="EMBL" id="JAFIQO010000059">
    <property type="protein sequence ID" value="MBP0056109.1"/>
    <property type="molecule type" value="Genomic_DNA"/>
</dbReference>
<reference evidence="2 3" key="1">
    <citation type="submission" date="2021-02" db="EMBL/GenBank/DDBJ databases">
        <title>Lactate utilizing bacteria of the human gut.</title>
        <authorList>
            <person name="Sheridan P.O."/>
        </authorList>
    </citation>
    <scope>NUCLEOTIDE SEQUENCE [LARGE SCALE GENOMIC DNA]</scope>
    <source>
        <strain evidence="2 3">HTF-83D</strain>
    </source>
</reference>
<feature type="region of interest" description="Disordered" evidence="1">
    <location>
        <begin position="28"/>
        <end position="79"/>
    </location>
</feature>
<accession>A0ABS3ZGS6</accession>
<proteinExistence type="predicted"/>
<evidence type="ECO:0000313" key="2">
    <source>
        <dbReference type="EMBL" id="MBP0056109.1"/>
    </source>
</evidence>
<evidence type="ECO:0008006" key="4">
    <source>
        <dbReference type="Google" id="ProtNLM"/>
    </source>
</evidence>